<dbReference type="EMBL" id="GG697384">
    <property type="protein sequence ID" value="EFQ34810.1"/>
    <property type="molecule type" value="Genomic_DNA"/>
</dbReference>
<proteinExistence type="predicted"/>
<accession>E3QVC2</accession>
<dbReference type="VEuPathDB" id="FungiDB:GLRG_09954"/>
<evidence type="ECO:0000313" key="3">
    <source>
        <dbReference type="Proteomes" id="UP000008782"/>
    </source>
</evidence>
<feature type="compositionally biased region" description="Polar residues" evidence="1">
    <location>
        <begin position="84"/>
        <end position="94"/>
    </location>
</feature>
<dbReference type="eggNOG" id="ENOG502R688">
    <property type="taxonomic scope" value="Eukaryota"/>
</dbReference>
<dbReference type="Proteomes" id="UP000008782">
    <property type="component" value="Unassembled WGS sequence"/>
</dbReference>
<organism evidence="3">
    <name type="scientific">Colletotrichum graminicola (strain M1.001 / M2 / FGSC 10212)</name>
    <name type="common">Maize anthracnose fungus</name>
    <name type="synonym">Glomerella graminicola</name>
    <dbReference type="NCBI Taxonomy" id="645133"/>
    <lineage>
        <taxon>Eukaryota</taxon>
        <taxon>Fungi</taxon>
        <taxon>Dikarya</taxon>
        <taxon>Ascomycota</taxon>
        <taxon>Pezizomycotina</taxon>
        <taxon>Sordariomycetes</taxon>
        <taxon>Hypocreomycetidae</taxon>
        <taxon>Glomerellales</taxon>
        <taxon>Glomerellaceae</taxon>
        <taxon>Colletotrichum</taxon>
        <taxon>Colletotrichum graminicola species complex</taxon>
    </lineage>
</organism>
<dbReference type="HOGENOM" id="CLU_2108848_0_0_1"/>
<gene>
    <name evidence="2" type="ORF">GLRG_09954</name>
</gene>
<reference evidence="3" key="1">
    <citation type="journal article" date="2012" name="Nat. Genet.">
        <title>Lifestyle transitions in plant pathogenic Colletotrichum fungi deciphered by genome and transcriptome analyses.</title>
        <authorList>
            <person name="O'Connell R.J."/>
            <person name="Thon M.R."/>
            <person name="Hacquard S."/>
            <person name="Amyotte S.G."/>
            <person name="Kleemann J."/>
            <person name="Torres M.F."/>
            <person name="Damm U."/>
            <person name="Buiate E.A."/>
            <person name="Epstein L."/>
            <person name="Alkan N."/>
            <person name="Altmueller J."/>
            <person name="Alvarado-Balderrama L."/>
            <person name="Bauser C.A."/>
            <person name="Becker C."/>
            <person name="Birren B.W."/>
            <person name="Chen Z."/>
            <person name="Choi J."/>
            <person name="Crouch J.A."/>
            <person name="Duvick J.P."/>
            <person name="Farman M.A."/>
            <person name="Gan P."/>
            <person name="Heiman D."/>
            <person name="Henrissat B."/>
            <person name="Howard R.J."/>
            <person name="Kabbage M."/>
            <person name="Koch C."/>
            <person name="Kracher B."/>
            <person name="Kubo Y."/>
            <person name="Law A.D."/>
            <person name="Lebrun M.-H."/>
            <person name="Lee Y.-H."/>
            <person name="Miyara I."/>
            <person name="Moore N."/>
            <person name="Neumann U."/>
            <person name="Nordstroem K."/>
            <person name="Panaccione D.G."/>
            <person name="Panstruga R."/>
            <person name="Place M."/>
            <person name="Proctor R.H."/>
            <person name="Prusky D."/>
            <person name="Rech G."/>
            <person name="Reinhardt R."/>
            <person name="Rollins J.A."/>
            <person name="Rounsley S."/>
            <person name="Schardl C.L."/>
            <person name="Schwartz D.C."/>
            <person name="Shenoy N."/>
            <person name="Shirasu K."/>
            <person name="Sikhakolli U.R."/>
            <person name="Stueber K."/>
            <person name="Sukno S.A."/>
            <person name="Sweigard J.A."/>
            <person name="Takano Y."/>
            <person name="Takahara H."/>
            <person name="Trail F."/>
            <person name="van der Does H.C."/>
            <person name="Voll L.M."/>
            <person name="Will I."/>
            <person name="Young S."/>
            <person name="Zeng Q."/>
            <person name="Zhang J."/>
            <person name="Zhou S."/>
            <person name="Dickman M.B."/>
            <person name="Schulze-Lefert P."/>
            <person name="Ver Loren van Themaat E."/>
            <person name="Ma L.-J."/>
            <person name="Vaillancourt L.J."/>
        </authorList>
    </citation>
    <scope>NUCLEOTIDE SEQUENCE [LARGE SCALE GENOMIC DNA]</scope>
    <source>
        <strain evidence="3">M1.001 / M2 / FGSC 10212</strain>
    </source>
</reference>
<evidence type="ECO:0000256" key="1">
    <source>
        <dbReference type="SAM" id="MobiDB-lite"/>
    </source>
</evidence>
<sequence length="115" mass="12761">MVRIPAMRDCVKSKRNGKTWHPEEAGNILVIMGGCSEESVYKGHTGPNPPHKYSSHASEELAKSRSSKYSSELPSDEPSAYRASFNNADIATSEEQGKARVEAEMKRALRQFYGN</sequence>
<evidence type="ECO:0000313" key="2">
    <source>
        <dbReference type="EMBL" id="EFQ34810.1"/>
    </source>
</evidence>
<dbReference type="PROSITE" id="PS51257">
    <property type="entry name" value="PROKAR_LIPOPROTEIN"/>
    <property type="match status" value="1"/>
</dbReference>
<dbReference type="RefSeq" id="XP_008098830.1">
    <property type="nucleotide sequence ID" value="XM_008100639.1"/>
</dbReference>
<dbReference type="GeneID" id="24415319"/>
<feature type="region of interest" description="Disordered" evidence="1">
    <location>
        <begin position="39"/>
        <end position="100"/>
    </location>
</feature>
<name>E3QVC2_COLGM</name>
<dbReference type="AlphaFoldDB" id="E3QVC2"/>
<keyword evidence="3" id="KW-1185">Reference proteome</keyword>
<feature type="region of interest" description="Disordered" evidence="1">
    <location>
        <begin position="1"/>
        <end position="21"/>
    </location>
</feature>
<protein>
    <submittedName>
        <fullName evidence="2">Uncharacterized protein</fullName>
    </submittedName>
</protein>